<dbReference type="Gene3D" id="2.120.10.80">
    <property type="entry name" value="Kelch-type beta propeller"/>
    <property type="match status" value="1"/>
</dbReference>
<name>A0A8S1ZFV0_ARAAE</name>
<evidence type="ECO:0000256" key="5">
    <source>
        <dbReference type="ARBA" id="ARBA00022763"/>
    </source>
</evidence>
<evidence type="ECO:0000256" key="2">
    <source>
        <dbReference type="ARBA" id="ARBA00010304"/>
    </source>
</evidence>
<feature type="domain" description="F-box" evidence="13">
    <location>
        <begin position="445"/>
        <end position="482"/>
    </location>
</feature>
<dbReference type="Gene3D" id="3.60.15.10">
    <property type="entry name" value="Ribonuclease Z/Hydroxyacylglutathione hydrolase-like"/>
    <property type="match status" value="1"/>
</dbReference>
<dbReference type="Pfam" id="PF07522">
    <property type="entry name" value="DRMBL"/>
    <property type="match status" value="1"/>
</dbReference>
<evidence type="ECO:0000313" key="16">
    <source>
        <dbReference type="Proteomes" id="UP000682877"/>
    </source>
</evidence>
<dbReference type="GO" id="GO:0006303">
    <property type="term" value="P:double-strand break repair via nonhomologous end joining"/>
    <property type="evidence" value="ECO:0007669"/>
    <property type="project" value="TreeGrafter"/>
</dbReference>
<dbReference type="SUPFAM" id="SSF56281">
    <property type="entry name" value="Metallo-hydrolase/oxidoreductase"/>
    <property type="match status" value="1"/>
</dbReference>
<dbReference type="InterPro" id="IPR036047">
    <property type="entry name" value="F-box-like_dom_sf"/>
</dbReference>
<dbReference type="InterPro" id="IPR001810">
    <property type="entry name" value="F-box_dom"/>
</dbReference>
<dbReference type="SUPFAM" id="SSF81383">
    <property type="entry name" value="F-box domain"/>
    <property type="match status" value="1"/>
</dbReference>
<dbReference type="Pfam" id="PF24681">
    <property type="entry name" value="Kelch_KLHDC2_KLHL20_DRC7"/>
    <property type="match status" value="1"/>
</dbReference>
<dbReference type="InterPro" id="IPR011084">
    <property type="entry name" value="DRMBL"/>
</dbReference>
<dbReference type="SUPFAM" id="SSF117281">
    <property type="entry name" value="Kelch motif"/>
    <property type="match status" value="1"/>
</dbReference>
<evidence type="ECO:0000256" key="1">
    <source>
        <dbReference type="ARBA" id="ARBA00004123"/>
    </source>
</evidence>
<protein>
    <recommendedName>
        <fullName evidence="11">Protein artemis</fullName>
    </recommendedName>
    <alternativeName>
        <fullName evidence="12">DNA cross-link repair 1C protein</fullName>
    </alternativeName>
</protein>
<evidence type="ECO:0000256" key="10">
    <source>
        <dbReference type="ARBA" id="ARBA00023242"/>
    </source>
</evidence>
<gene>
    <name evidence="15" type="ORF">AARE701A_LOCUS2225</name>
</gene>
<keyword evidence="9" id="KW-0234">DNA repair</keyword>
<comment type="subcellular location">
    <subcellularLocation>
        <location evidence="1">Nucleus</location>
    </subcellularLocation>
</comment>
<dbReference type="AlphaFoldDB" id="A0A8S1ZFV0"/>
<dbReference type="PANTHER" id="PTHR23240:SF8">
    <property type="entry name" value="PROTEIN ARTEMIS"/>
    <property type="match status" value="1"/>
</dbReference>
<evidence type="ECO:0000259" key="13">
    <source>
        <dbReference type="Pfam" id="PF00646"/>
    </source>
</evidence>
<comment type="similarity">
    <text evidence="2">Belongs to the DNA repair metallo-beta-lactamase (DRMBL) family.</text>
</comment>
<keyword evidence="6" id="KW-0378">Hydrolase</keyword>
<dbReference type="GO" id="GO:0005634">
    <property type="term" value="C:nucleus"/>
    <property type="evidence" value="ECO:0007669"/>
    <property type="project" value="UniProtKB-SubCell"/>
</dbReference>
<evidence type="ECO:0000256" key="8">
    <source>
        <dbReference type="ARBA" id="ARBA00023172"/>
    </source>
</evidence>
<dbReference type="GO" id="GO:0035312">
    <property type="term" value="F:5'-3' DNA exonuclease activity"/>
    <property type="evidence" value="ECO:0007669"/>
    <property type="project" value="TreeGrafter"/>
</dbReference>
<feature type="domain" description="DNA repair metallo-beta-lactamase" evidence="14">
    <location>
        <begin position="219"/>
        <end position="331"/>
    </location>
</feature>
<keyword evidence="16" id="KW-1185">Reference proteome</keyword>
<dbReference type="InterPro" id="IPR036866">
    <property type="entry name" value="RibonucZ/Hydroxyglut_hydro"/>
</dbReference>
<keyword evidence="10" id="KW-0539">Nucleus</keyword>
<dbReference type="SMART" id="SM00612">
    <property type="entry name" value="Kelch"/>
    <property type="match status" value="2"/>
</dbReference>
<reference evidence="15" key="1">
    <citation type="submission" date="2021-01" db="EMBL/GenBank/DDBJ databases">
        <authorList>
            <person name="Bezrukov I."/>
        </authorList>
    </citation>
    <scope>NUCLEOTIDE SEQUENCE</scope>
</reference>
<dbReference type="GO" id="GO:0006310">
    <property type="term" value="P:DNA recombination"/>
    <property type="evidence" value="ECO:0007669"/>
    <property type="project" value="UniProtKB-KW"/>
</dbReference>
<keyword evidence="4" id="KW-0255">Endonuclease</keyword>
<evidence type="ECO:0000259" key="14">
    <source>
        <dbReference type="Pfam" id="PF07522"/>
    </source>
</evidence>
<evidence type="ECO:0000313" key="15">
    <source>
        <dbReference type="EMBL" id="CAE5958638.1"/>
    </source>
</evidence>
<evidence type="ECO:0000256" key="7">
    <source>
        <dbReference type="ARBA" id="ARBA00022839"/>
    </source>
</evidence>
<dbReference type="GO" id="GO:0036297">
    <property type="term" value="P:interstrand cross-link repair"/>
    <property type="evidence" value="ECO:0007669"/>
    <property type="project" value="TreeGrafter"/>
</dbReference>
<dbReference type="GO" id="GO:0004519">
    <property type="term" value="F:endonuclease activity"/>
    <property type="evidence" value="ECO:0007669"/>
    <property type="project" value="UniProtKB-KW"/>
</dbReference>
<dbReference type="Gene3D" id="3.40.50.12650">
    <property type="match status" value="1"/>
</dbReference>
<dbReference type="InterPro" id="IPR006652">
    <property type="entry name" value="Kelch_1"/>
</dbReference>
<dbReference type="InterPro" id="IPR015915">
    <property type="entry name" value="Kelch-typ_b-propeller"/>
</dbReference>
<keyword evidence="8" id="KW-0233">DNA recombination</keyword>
<evidence type="ECO:0000256" key="11">
    <source>
        <dbReference type="ARBA" id="ARBA00039759"/>
    </source>
</evidence>
<dbReference type="EMBL" id="LR999451">
    <property type="protein sequence ID" value="CAE5958638.1"/>
    <property type="molecule type" value="Genomic_DNA"/>
</dbReference>
<dbReference type="PANTHER" id="PTHR23240">
    <property type="entry name" value="DNA CROSS-LINK REPAIR PROTEIN PSO2/SNM1-RELATED"/>
    <property type="match status" value="1"/>
</dbReference>
<evidence type="ECO:0000256" key="3">
    <source>
        <dbReference type="ARBA" id="ARBA00022722"/>
    </source>
</evidence>
<dbReference type="GO" id="GO:0003684">
    <property type="term" value="F:damaged DNA binding"/>
    <property type="evidence" value="ECO:0007669"/>
    <property type="project" value="TreeGrafter"/>
</dbReference>
<evidence type="ECO:0000256" key="6">
    <source>
        <dbReference type="ARBA" id="ARBA00022801"/>
    </source>
</evidence>
<organism evidence="15 16">
    <name type="scientific">Arabidopsis arenosa</name>
    <name type="common">Sand rock-cress</name>
    <name type="synonym">Cardaminopsis arenosa</name>
    <dbReference type="NCBI Taxonomy" id="38785"/>
    <lineage>
        <taxon>Eukaryota</taxon>
        <taxon>Viridiplantae</taxon>
        <taxon>Streptophyta</taxon>
        <taxon>Embryophyta</taxon>
        <taxon>Tracheophyta</taxon>
        <taxon>Spermatophyta</taxon>
        <taxon>Magnoliopsida</taxon>
        <taxon>eudicotyledons</taxon>
        <taxon>Gunneridae</taxon>
        <taxon>Pentapetalae</taxon>
        <taxon>rosids</taxon>
        <taxon>malvids</taxon>
        <taxon>Brassicales</taxon>
        <taxon>Brassicaceae</taxon>
        <taxon>Camelineae</taxon>
        <taxon>Arabidopsis</taxon>
    </lineage>
</organism>
<evidence type="ECO:0000256" key="4">
    <source>
        <dbReference type="ARBA" id="ARBA00022759"/>
    </source>
</evidence>
<keyword evidence="3" id="KW-0540">Nuclease</keyword>
<proteinExistence type="inferred from homology"/>
<evidence type="ECO:0000256" key="12">
    <source>
        <dbReference type="ARBA" id="ARBA00042677"/>
    </source>
</evidence>
<evidence type="ECO:0000256" key="9">
    <source>
        <dbReference type="ARBA" id="ARBA00023204"/>
    </source>
</evidence>
<keyword evidence="7" id="KW-0269">Exonuclease</keyword>
<dbReference type="CDD" id="cd22152">
    <property type="entry name" value="F-box_AtAFR-like"/>
    <property type="match status" value="1"/>
</dbReference>
<accession>A0A8S1ZFV0</accession>
<dbReference type="Pfam" id="PF00646">
    <property type="entry name" value="F-box"/>
    <property type="match status" value="1"/>
</dbReference>
<sequence>MESGLISVDRWRKGSQAYFLTHMHSDHTRGLSCGWSQGPLYCSRITASLFPSRFPGFDLSLLRVVPLYSWTSLSLRSPSSGSTVVLHFMAIDAHHCPGSMMFLFRGDFGCFLYTGDFRWDADASDEARTILVDAIHEFPVDILYLDNTYCNPIYSFPSRQVAAQLVADIIASHPSHDVIIAVDSLGKEELLLHVSRILNVKIWVWPERLRTMHLLGFQDIFTTDTSLTRVRAVPRYSFSIQTLEGLNTMCPTIGIMPSGVPWVKRPFKGDDKLSGSFLTASMKNETISAQKELEAAAVHKFHDYMYSVHYSDHSCYEEIGEFIKLVKPKSMKGIVVSSSSYVDPLYYFGRICGANQPPQVLLMRPDIAEEFQAVRIKSYSATDKTRVLEKEKRWKRDSHSSLKRNKKRALMWRLIFPQGYNVVYVNGLIHNPFLWGRESYPIIPGLTDDVAELCVSKIPRSSFQITSQVCRRWRSFLRSQHFAAVRKLTGTVEEFLCVLMESECGRDVYWEVFDVSGNKLGQIPPVPGPLKRGFGVAVLDGGKIVFFGGYTEVEGSGINSTTVSASADVYEFDPAANSWRKLAAMNIPRYNFAFTEVNGLLYVIRGYSTDTYSLSNVEVYNPDTNQWSLMDCPNRPVWRGFAFAFNSKLYAVGNGSRFIDIYDLKTQTWEELDSEQSVSVYSYTVVRNKVYFMDRNMPGHLGVFDPEENSWSSVFVPPREGGFWVRLGVWNNKVLLFSRVCGHETLMYDLDKAKGSKWRVCDQIKPSASQLASVLINF</sequence>
<keyword evidence="5" id="KW-0227">DNA damage</keyword>
<dbReference type="Proteomes" id="UP000682877">
    <property type="component" value="Chromosome 1"/>
</dbReference>